<gene>
    <name evidence="11" type="ORF">DFE_2545</name>
</gene>
<comment type="similarity">
    <text evidence="1">Belongs to the CpsD/CapB family.</text>
</comment>
<name>A0A2Z6B1B8_9BACT</name>
<keyword evidence="7" id="KW-0829">Tyrosine-protein kinase</keyword>
<dbReference type="CDD" id="cd05387">
    <property type="entry name" value="BY-kinase"/>
    <property type="match status" value="1"/>
</dbReference>
<dbReference type="AlphaFoldDB" id="A0A2Z6B1B8"/>
<evidence type="ECO:0000256" key="8">
    <source>
        <dbReference type="ARBA" id="ARBA00051245"/>
    </source>
</evidence>
<evidence type="ECO:0000256" key="4">
    <source>
        <dbReference type="ARBA" id="ARBA00022741"/>
    </source>
</evidence>
<comment type="catalytic activity">
    <reaction evidence="8">
        <text>L-tyrosyl-[protein] + ATP = O-phospho-L-tyrosyl-[protein] + ADP + H(+)</text>
        <dbReference type="Rhea" id="RHEA:10596"/>
        <dbReference type="Rhea" id="RHEA-COMP:10136"/>
        <dbReference type="Rhea" id="RHEA-COMP:20101"/>
        <dbReference type="ChEBI" id="CHEBI:15378"/>
        <dbReference type="ChEBI" id="CHEBI:30616"/>
        <dbReference type="ChEBI" id="CHEBI:46858"/>
        <dbReference type="ChEBI" id="CHEBI:61978"/>
        <dbReference type="ChEBI" id="CHEBI:456216"/>
        <dbReference type="EC" id="2.7.10.2"/>
    </reaction>
</comment>
<keyword evidence="3" id="KW-0808">Transferase</keyword>
<organism evidence="11 12">
    <name type="scientific">Desulfovibrio ferrophilus</name>
    <dbReference type="NCBI Taxonomy" id="241368"/>
    <lineage>
        <taxon>Bacteria</taxon>
        <taxon>Pseudomonadati</taxon>
        <taxon>Thermodesulfobacteriota</taxon>
        <taxon>Desulfovibrionia</taxon>
        <taxon>Desulfovibrionales</taxon>
        <taxon>Desulfovibrionaceae</taxon>
        <taxon>Desulfovibrio</taxon>
    </lineage>
</organism>
<dbReference type="Proteomes" id="UP000269883">
    <property type="component" value="Chromosome"/>
</dbReference>
<keyword evidence="4" id="KW-0547">Nucleotide-binding</keyword>
<evidence type="ECO:0000256" key="5">
    <source>
        <dbReference type="ARBA" id="ARBA00022777"/>
    </source>
</evidence>
<evidence type="ECO:0000259" key="10">
    <source>
        <dbReference type="Pfam" id="PF13614"/>
    </source>
</evidence>
<keyword evidence="6" id="KW-0067">ATP-binding</keyword>
<dbReference type="PANTHER" id="PTHR32309:SF13">
    <property type="entry name" value="FERRIC ENTEROBACTIN TRANSPORT PROTEIN FEPE"/>
    <property type="match status" value="1"/>
</dbReference>
<evidence type="ECO:0000256" key="6">
    <source>
        <dbReference type="ARBA" id="ARBA00022840"/>
    </source>
</evidence>
<dbReference type="GO" id="GO:0004713">
    <property type="term" value="F:protein tyrosine kinase activity"/>
    <property type="evidence" value="ECO:0007669"/>
    <property type="project" value="TreeGrafter"/>
</dbReference>
<dbReference type="InterPro" id="IPR025669">
    <property type="entry name" value="AAA_dom"/>
</dbReference>
<sequence>MSKISKALERARQQREQVMESAGAVLSATPPAVQPRAKASSPSSSHRVPYDHEVSTPSREGSGRSCLLAPPFGKIISDGKEAYGFFSPAMAPLLKERQELLKKNRIMTFLDQSYIDHYNYLRTQVLQRTLAENWNTLMVTSVNPGEGKTTTAINLALSMSRDALQTALIVDANLRKPSVAQKLGLAENALGLSDYLFNDLDVQDLIINPRLGNMIRVLLAGKPLVESADILSLPKIRNLIQELKHRYPDRYVIFDCPHLKHMPDSLVFSSYVDGIILVVEAGKTTREDLMETLNHLKHGNIVGLVFNRHAEK</sequence>
<dbReference type="RefSeq" id="WP_126380100.1">
    <property type="nucleotide sequence ID" value="NZ_AP017378.1"/>
</dbReference>
<feature type="compositionally biased region" description="Basic and acidic residues" evidence="9">
    <location>
        <begin position="1"/>
        <end position="18"/>
    </location>
</feature>
<dbReference type="EC" id="2.7.10.2" evidence="2"/>
<reference evidence="11 12" key="1">
    <citation type="journal article" date="2018" name="Sci. Adv.">
        <title>Multi-heme cytochromes provide a pathway for survival in energy-limited environments.</title>
        <authorList>
            <person name="Deng X."/>
            <person name="Dohmae N."/>
            <person name="Nealson K.H."/>
            <person name="Hashimoto K."/>
            <person name="Okamoto A."/>
        </authorList>
    </citation>
    <scope>NUCLEOTIDE SEQUENCE [LARGE SCALE GENOMIC DNA]</scope>
    <source>
        <strain evidence="11 12">IS5</strain>
    </source>
</reference>
<evidence type="ECO:0000256" key="3">
    <source>
        <dbReference type="ARBA" id="ARBA00022679"/>
    </source>
</evidence>
<evidence type="ECO:0000256" key="9">
    <source>
        <dbReference type="SAM" id="MobiDB-lite"/>
    </source>
</evidence>
<dbReference type="PANTHER" id="PTHR32309">
    <property type="entry name" value="TYROSINE-PROTEIN KINASE"/>
    <property type="match status" value="1"/>
</dbReference>
<dbReference type="InterPro" id="IPR027417">
    <property type="entry name" value="P-loop_NTPase"/>
</dbReference>
<proteinExistence type="inferred from homology"/>
<dbReference type="OrthoDB" id="9812433at2"/>
<accession>A0A2Z6B1B8</accession>
<evidence type="ECO:0000313" key="12">
    <source>
        <dbReference type="Proteomes" id="UP000269883"/>
    </source>
</evidence>
<feature type="domain" description="AAA" evidence="10">
    <location>
        <begin position="144"/>
        <end position="288"/>
    </location>
</feature>
<evidence type="ECO:0000256" key="2">
    <source>
        <dbReference type="ARBA" id="ARBA00011903"/>
    </source>
</evidence>
<evidence type="ECO:0000256" key="1">
    <source>
        <dbReference type="ARBA" id="ARBA00007316"/>
    </source>
</evidence>
<keyword evidence="5" id="KW-0418">Kinase</keyword>
<evidence type="ECO:0000256" key="7">
    <source>
        <dbReference type="ARBA" id="ARBA00023137"/>
    </source>
</evidence>
<dbReference type="SUPFAM" id="SSF52540">
    <property type="entry name" value="P-loop containing nucleoside triphosphate hydrolases"/>
    <property type="match status" value="1"/>
</dbReference>
<evidence type="ECO:0000313" key="11">
    <source>
        <dbReference type="EMBL" id="BBD09271.1"/>
    </source>
</evidence>
<dbReference type="EMBL" id="AP017378">
    <property type="protein sequence ID" value="BBD09271.1"/>
    <property type="molecule type" value="Genomic_DNA"/>
</dbReference>
<dbReference type="InterPro" id="IPR050445">
    <property type="entry name" value="Bact_polysacc_biosynth/exp"/>
</dbReference>
<dbReference type="Pfam" id="PF13614">
    <property type="entry name" value="AAA_31"/>
    <property type="match status" value="1"/>
</dbReference>
<dbReference type="InterPro" id="IPR005702">
    <property type="entry name" value="Wzc-like_C"/>
</dbReference>
<dbReference type="GO" id="GO:0005886">
    <property type="term" value="C:plasma membrane"/>
    <property type="evidence" value="ECO:0007669"/>
    <property type="project" value="TreeGrafter"/>
</dbReference>
<dbReference type="Gene3D" id="3.40.50.300">
    <property type="entry name" value="P-loop containing nucleotide triphosphate hydrolases"/>
    <property type="match status" value="1"/>
</dbReference>
<keyword evidence="12" id="KW-1185">Reference proteome</keyword>
<protein>
    <recommendedName>
        <fullName evidence="2">non-specific protein-tyrosine kinase</fullName>
        <ecNumber evidence="2">2.7.10.2</ecNumber>
    </recommendedName>
</protein>
<dbReference type="KEGG" id="dfl:DFE_2545"/>
<feature type="region of interest" description="Disordered" evidence="9">
    <location>
        <begin position="1"/>
        <end position="63"/>
    </location>
</feature>